<keyword evidence="1" id="KW-0805">Transcription regulation</keyword>
<dbReference type="InterPro" id="IPR011711">
    <property type="entry name" value="GntR_C"/>
</dbReference>
<dbReference type="AlphaFoldDB" id="A0A240UPU0"/>
<organism evidence="5 6">
    <name type="scientific">Kushneria marisflavi</name>
    <dbReference type="NCBI Taxonomy" id="157779"/>
    <lineage>
        <taxon>Bacteria</taxon>
        <taxon>Pseudomonadati</taxon>
        <taxon>Pseudomonadota</taxon>
        <taxon>Gammaproteobacteria</taxon>
        <taxon>Oceanospirillales</taxon>
        <taxon>Halomonadaceae</taxon>
        <taxon>Kushneria</taxon>
    </lineage>
</organism>
<dbReference type="PROSITE" id="PS50949">
    <property type="entry name" value="HTH_GNTR"/>
    <property type="match status" value="1"/>
</dbReference>
<evidence type="ECO:0000256" key="3">
    <source>
        <dbReference type="ARBA" id="ARBA00023163"/>
    </source>
</evidence>
<feature type="domain" description="HTH gntR-type" evidence="4">
    <location>
        <begin position="37"/>
        <end position="104"/>
    </location>
</feature>
<keyword evidence="6" id="KW-1185">Reference proteome</keyword>
<sequence length="271" mass="31263">MIHRAYSQRRRMASSCEDNMQERRLEPLEHLNETPGISRAELAYERLETLLAHMELRPGAFLTMAELQTRTGLGRMPVLEATRRLSDDTLLEVRAGRGIRVLPIDLGRERRLLRVRHDLERFAIEQACERASTLERSQMRQLAAALADLVKDDAPLCDDRVRRFNDIDRRLDRLVLKAASEPFIERTLRPLHTLFRRLGYLFLMHFGDEPLIRTNIRLHQEMLECVIDGRVQAADEALARLMAFAGEMLEPIEKHLDPALLDAAITPLTSE</sequence>
<keyword evidence="2" id="KW-0238">DNA-binding</keyword>
<keyword evidence="3" id="KW-0804">Transcription</keyword>
<evidence type="ECO:0000313" key="5">
    <source>
        <dbReference type="EMBL" id="ART63135.1"/>
    </source>
</evidence>
<dbReference type="KEGG" id="kma:B9H00_08770"/>
<reference evidence="5 6" key="1">
    <citation type="submission" date="2017-05" db="EMBL/GenBank/DDBJ databases">
        <authorList>
            <person name="Song R."/>
            <person name="Chenine A.L."/>
            <person name="Ruprecht R.M."/>
        </authorList>
    </citation>
    <scope>NUCLEOTIDE SEQUENCE [LARGE SCALE GENOMIC DNA]</scope>
    <source>
        <strain evidence="5">SW32</strain>
    </source>
</reference>
<name>A0A240UPU0_9GAMM</name>
<dbReference type="Gene3D" id="1.20.120.530">
    <property type="entry name" value="GntR ligand-binding domain-like"/>
    <property type="match status" value="1"/>
</dbReference>
<dbReference type="Pfam" id="PF07729">
    <property type="entry name" value="FCD"/>
    <property type="match status" value="1"/>
</dbReference>
<dbReference type="InterPro" id="IPR036388">
    <property type="entry name" value="WH-like_DNA-bd_sf"/>
</dbReference>
<dbReference type="Pfam" id="PF00392">
    <property type="entry name" value="GntR"/>
    <property type="match status" value="1"/>
</dbReference>
<dbReference type="SMART" id="SM00345">
    <property type="entry name" value="HTH_GNTR"/>
    <property type="match status" value="1"/>
</dbReference>
<dbReference type="InterPro" id="IPR008920">
    <property type="entry name" value="TF_FadR/GntR_C"/>
</dbReference>
<dbReference type="SUPFAM" id="SSF48008">
    <property type="entry name" value="GntR ligand-binding domain-like"/>
    <property type="match status" value="1"/>
</dbReference>
<dbReference type="SUPFAM" id="SSF46785">
    <property type="entry name" value="Winged helix' DNA-binding domain"/>
    <property type="match status" value="1"/>
</dbReference>
<accession>A0A240UPU0</accession>
<dbReference type="EMBL" id="CP021358">
    <property type="protein sequence ID" value="ART63135.1"/>
    <property type="molecule type" value="Genomic_DNA"/>
</dbReference>
<proteinExistence type="predicted"/>
<dbReference type="GO" id="GO:0003700">
    <property type="term" value="F:DNA-binding transcription factor activity"/>
    <property type="evidence" value="ECO:0007669"/>
    <property type="project" value="InterPro"/>
</dbReference>
<protein>
    <recommendedName>
        <fullName evidence="4">HTH gntR-type domain-containing protein</fullName>
    </recommendedName>
</protein>
<dbReference type="PANTHER" id="PTHR43537">
    <property type="entry name" value="TRANSCRIPTIONAL REGULATOR, GNTR FAMILY"/>
    <property type="match status" value="1"/>
</dbReference>
<evidence type="ECO:0000259" key="4">
    <source>
        <dbReference type="PROSITE" id="PS50949"/>
    </source>
</evidence>
<evidence type="ECO:0000256" key="1">
    <source>
        <dbReference type="ARBA" id="ARBA00023015"/>
    </source>
</evidence>
<evidence type="ECO:0000256" key="2">
    <source>
        <dbReference type="ARBA" id="ARBA00023125"/>
    </source>
</evidence>
<gene>
    <name evidence="5" type="ORF">B9H00_08770</name>
</gene>
<dbReference type="Gene3D" id="1.10.10.10">
    <property type="entry name" value="Winged helix-like DNA-binding domain superfamily/Winged helix DNA-binding domain"/>
    <property type="match status" value="1"/>
</dbReference>
<dbReference type="OrthoDB" id="9806293at2"/>
<dbReference type="Proteomes" id="UP000194457">
    <property type="component" value="Chromosome"/>
</dbReference>
<dbReference type="InterPro" id="IPR000524">
    <property type="entry name" value="Tscrpt_reg_HTH_GntR"/>
</dbReference>
<dbReference type="GO" id="GO:0003677">
    <property type="term" value="F:DNA binding"/>
    <property type="evidence" value="ECO:0007669"/>
    <property type="project" value="UniProtKB-KW"/>
</dbReference>
<dbReference type="SMART" id="SM00895">
    <property type="entry name" value="FCD"/>
    <property type="match status" value="1"/>
</dbReference>
<dbReference type="InterPro" id="IPR036390">
    <property type="entry name" value="WH_DNA-bd_sf"/>
</dbReference>
<evidence type="ECO:0000313" key="6">
    <source>
        <dbReference type="Proteomes" id="UP000194457"/>
    </source>
</evidence>
<dbReference type="PANTHER" id="PTHR43537:SF45">
    <property type="entry name" value="GNTR FAMILY REGULATORY PROTEIN"/>
    <property type="match status" value="1"/>
</dbReference>